<gene>
    <name evidence="5" type="ORF">HMPREF9488_03021</name>
</gene>
<dbReference type="GO" id="GO:0003700">
    <property type="term" value="F:DNA-binding transcription factor activity"/>
    <property type="evidence" value="ECO:0007669"/>
    <property type="project" value="InterPro"/>
</dbReference>
<evidence type="ECO:0000259" key="4">
    <source>
        <dbReference type="PROSITE" id="PS50949"/>
    </source>
</evidence>
<accession>E7GE28</accession>
<dbReference type="eggNOG" id="COG2188">
    <property type="taxonomic scope" value="Bacteria"/>
</dbReference>
<dbReference type="InterPro" id="IPR036390">
    <property type="entry name" value="WH_DNA-bd_sf"/>
</dbReference>
<dbReference type="CDD" id="cd07377">
    <property type="entry name" value="WHTH_GntR"/>
    <property type="match status" value="1"/>
</dbReference>
<comment type="caution">
    <text evidence="5">The sequence shown here is derived from an EMBL/GenBank/DDBJ whole genome shotgun (WGS) entry which is preliminary data.</text>
</comment>
<dbReference type="InterPro" id="IPR050679">
    <property type="entry name" value="Bact_HTH_transcr_reg"/>
</dbReference>
<sequence>MKENQYQYIKIKDYIQKNIQKGVYKDDRIESENCLAKQFHVSRMTVRQALLSLQQEGLIYTVPKKGAYVQKQKSLKTLDGLQSFSEDVSRLEGDISSQIILCQKEKTDDMKLQSLGLLDKNQEVWHIVRVRYMDREPIAYEDGYYHGGLVPDISVQVLQQSLYAYFENELQLNIAYSHQQIDACLAEQFAHYLEISKEQPLLRILQTTYLKDDVCLEYGYTYYRVDKYSFNQIAYRKKGDL</sequence>
<dbReference type="InterPro" id="IPR000524">
    <property type="entry name" value="Tscrpt_reg_HTH_GntR"/>
</dbReference>
<protein>
    <recommendedName>
        <fullName evidence="4">HTH gntR-type domain-containing protein</fullName>
    </recommendedName>
</protein>
<dbReference type="PROSITE" id="PS50949">
    <property type="entry name" value="HTH_GNTR"/>
    <property type="match status" value="1"/>
</dbReference>
<dbReference type="OrthoDB" id="457376at2"/>
<evidence type="ECO:0000256" key="2">
    <source>
        <dbReference type="ARBA" id="ARBA00023125"/>
    </source>
</evidence>
<proteinExistence type="predicted"/>
<dbReference type="EMBL" id="ADKX01000043">
    <property type="protein sequence ID" value="EFW03831.1"/>
    <property type="molecule type" value="Genomic_DNA"/>
</dbReference>
<dbReference type="Proteomes" id="UP000003157">
    <property type="component" value="Unassembled WGS sequence"/>
</dbReference>
<keyword evidence="3" id="KW-0804">Transcription</keyword>
<dbReference type="AlphaFoldDB" id="E7GE28"/>
<dbReference type="RefSeq" id="WP_008790108.1">
    <property type="nucleotide sequence ID" value="NZ_AKCB01000001.1"/>
</dbReference>
<dbReference type="SUPFAM" id="SSF64288">
    <property type="entry name" value="Chorismate lyase-like"/>
    <property type="match status" value="1"/>
</dbReference>
<evidence type="ECO:0000256" key="3">
    <source>
        <dbReference type="ARBA" id="ARBA00023163"/>
    </source>
</evidence>
<dbReference type="SMART" id="SM00345">
    <property type="entry name" value="HTH_GNTR"/>
    <property type="match status" value="1"/>
</dbReference>
<keyword evidence="1" id="KW-0805">Transcription regulation</keyword>
<dbReference type="Gene3D" id="1.10.10.10">
    <property type="entry name" value="Winged helix-like DNA-binding domain superfamily/Winged helix DNA-binding domain"/>
    <property type="match status" value="1"/>
</dbReference>
<dbReference type="InterPro" id="IPR011663">
    <property type="entry name" value="UTRA"/>
</dbReference>
<dbReference type="GO" id="GO:0003677">
    <property type="term" value="F:DNA binding"/>
    <property type="evidence" value="ECO:0007669"/>
    <property type="project" value="UniProtKB-KW"/>
</dbReference>
<dbReference type="InterPro" id="IPR028978">
    <property type="entry name" value="Chorismate_lyase_/UTRA_dom_sf"/>
</dbReference>
<keyword evidence="6" id="KW-1185">Reference proteome</keyword>
<dbReference type="PRINTS" id="PR00035">
    <property type="entry name" value="HTHGNTR"/>
</dbReference>
<dbReference type="InterPro" id="IPR036388">
    <property type="entry name" value="WH-like_DNA-bd_sf"/>
</dbReference>
<dbReference type="SUPFAM" id="SSF46785">
    <property type="entry name" value="Winged helix' DNA-binding domain"/>
    <property type="match status" value="1"/>
</dbReference>
<reference evidence="5 6" key="1">
    <citation type="submission" date="2010-12" db="EMBL/GenBank/DDBJ databases">
        <title>The Genome Sequence of Coprobacillus sp. strain 29_1.</title>
        <authorList>
            <consortium name="The Broad Institute Genome Sequencing Platform"/>
            <person name="Earl A."/>
            <person name="Ward D."/>
            <person name="Feldgarden M."/>
            <person name="Gevers D."/>
            <person name="Daigneault M."/>
            <person name="Sibley C.D."/>
            <person name="White A."/>
            <person name="Strauss J."/>
            <person name="Allen-Vercoe E."/>
            <person name="Young S.K."/>
            <person name="Zeng Q."/>
            <person name="Gargeya S."/>
            <person name="Fitzgerald M."/>
            <person name="Haas B."/>
            <person name="Abouelleil A."/>
            <person name="Alvarado L."/>
            <person name="Arachchi H.M."/>
            <person name="Berlin A."/>
            <person name="Brown A."/>
            <person name="Chapman S.B."/>
            <person name="Chen Z."/>
            <person name="Dunbar C."/>
            <person name="Freedman E."/>
            <person name="Gearin G."/>
            <person name="Gellesch M."/>
            <person name="Goldberg J."/>
            <person name="Griggs A."/>
            <person name="Gujja S."/>
            <person name="Heilman E."/>
            <person name="Heiman D."/>
            <person name="Howarth C."/>
            <person name="Larson L."/>
            <person name="Lui A."/>
            <person name="MacDonald P.J.P."/>
            <person name="Mehta T."/>
            <person name="Montmayeur A."/>
            <person name="Murphy C."/>
            <person name="Neiman D."/>
            <person name="Pearson M."/>
            <person name="Priest M."/>
            <person name="Roberts A."/>
            <person name="Saif S."/>
            <person name="Shea T."/>
            <person name="Shenoy N."/>
            <person name="Sisk P."/>
            <person name="Stolte C."/>
            <person name="Sykes S."/>
            <person name="White J."/>
            <person name="Yandava C."/>
            <person name="Nusbaum C."/>
            <person name="Birren B."/>
        </authorList>
    </citation>
    <scope>NUCLEOTIDE SEQUENCE [LARGE SCALE GENOMIC DNA]</scope>
    <source>
        <strain evidence="5 6">29_1</strain>
    </source>
</reference>
<organism evidence="5 6">
    <name type="scientific">Coprobacillus cateniformis</name>
    <dbReference type="NCBI Taxonomy" id="100884"/>
    <lineage>
        <taxon>Bacteria</taxon>
        <taxon>Bacillati</taxon>
        <taxon>Bacillota</taxon>
        <taxon>Erysipelotrichia</taxon>
        <taxon>Erysipelotrichales</taxon>
        <taxon>Coprobacillaceae</taxon>
        <taxon>Coprobacillus</taxon>
    </lineage>
</organism>
<evidence type="ECO:0000313" key="6">
    <source>
        <dbReference type="Proteomes" id="UP000003157"/>
    </source>
</evidence>
<dbReference type="Gene3D" id="3.40.1410.10">
    <property type="entry name" value="Chorismate lyase-like"/>
    <property type="match status" value="1"/>
</dbReference>
<name>E7GE28_9FIRM</name>
<dbReference type="Pfam" id="PF07702">
    <property type="entry name" value="UTRA"/>
    <property type="match status" value="1"/>
</dbReference>
<feature type="domain" description="HTH gntR-type" evidence="4">
    <location>
        <begin position="5"/>
        <end position="72"/>
    </location>
</feature>
<dbReference type="GO" id="GO:0045892">
    <property type="term" value="P:negative regulation of DNA-templated transcription"/>
    <property type="evidence" value="ECO:0007669"/>
    <property type="project" value="TreeGrafter"/>
</dbReference>
<dbReference type="HOGENOM" id="CLU_063236_5_0_9"/>
<dbReference type="SMART" id="SM00866">
    <property type="entry name" value="UTRA"/>
    <property type="match status" value="1"/>
</dbReference>
<dbReference type="GeneID" id="78230338"/>
<dbReference type="PANTHER" id="PTHR44846">
    <property type="entry name" value="MANNOSYL-D-GLYCERATE TRANSPORT/METABOLISM SYSTEM REPRESSOR MNGR-RELATED"/>
    <property type="match status" value="1"/>
</dbReference>
<dbReference type="STRING" id="100884.GCA_000269565_02525"/>
<dbReference type="Pfam" id="PF00392">
    <property type="entry name" value="GntR"/>
    <property type="match status" value="1"/>
</dbReference>
<keyword evidence="2" id="KW-0238">DNA-binding</keyword>
<dbReference type="PANTHER" id="PTHR44846:SF1">
    <property type="entry name" value="MANNOSYL-D-GLYCERATE TRANSPORT_METABOLISM SYSTEM REPRESSOR MNGR-RELATED"/>
    <property type="match status" value="1"/>
</dbReference>
<evidence type="ECO:0000313" key="5">
    <source>
        <dbReference type="EMBL" id="EFW03831.1"/>
    </source>
</evidence>
<evidence type="ECO:0000256" key="1">
    <source>
        <dbReference type="ARBA" id="ARBA00023015"/>
    </source>
</evidence>